<keyword evidence="1" id="KW-1133">Transmembrane helix</keyword>
<dbReference type="Proteomes" id="UP000477311">
    <property type="component" value="Unassembled WGS sequence"/>
</dbReference>
<gene>
    <name evidence="2" type="ORF">G4L39_02955</name>
</gene>
<dbReference type="Gene3D" id="1.20.1250.20">
    <property type="entry name" value="MFS general substrate transporter like domains"/>
    <property type="match status" value="1"/>
</dbReference>
<dbReference type="SUPFAM" id="SSF103473">
    <property type="entry name" value="MFS general substrate transporter"/>
    <property type="match status" value="1"/>
</dbReference>
<organism evidence="2 3">
    <name type="scientific">Limisphaera ngatamarikiensis</name>
    <dbReference type="NCBI Taxonomy" id="1324935"/>
    <lineage>
        <taxon>Bacteria</taxon>
        <taxon>Pseudomonadati</taxon>
        <taxon>Verrucomicrobiota</taxon>
        <taxon>Verrucomicrobiia</taxon>
        <taxon>Limisphaerales</taxon>
        <taxon>Limisphaeraceae</taxon>
        <taxon>Limisphaera</taxon>
    </lineage>
</organism>
<protein>
    <recommendedName>
        <fullName evidence="4">Spermine synthase</fullName>
    </recommendedName>
</protein>
<feature type="transmembrane region" description="Helical" evidence="1">
    <location>
        <begin position="54"/>
        <end position="75"/>
    </location>
</feature>
<feature type="transmembrane region" description="Helical" evidence="1">
    <location>
        <begin position="133"/>
        <end position="155"/>
    </location>
</feature>
<dbReference type="RefSeq" id="WP_165105776.1">
    <property type="nucleotide sequence ID" value="NZ_JAAKYA010000014.1"/>
</dbReference>
<feature type="transmembrane region" description="Helical" evidence="1">
    <location>
        <begin position="87"/>
        <end position="113"/>
    </location>
</feature>
<evidence type="ECO:0000313" key="3">
    <source>
        <dbReference type="Proteomes" id="UP000477311"/>
    </source>
</evidence>
<sequence length="230" mass="24287">MNAVSPNSPPSPADLTGALPAWLGAGIAAVGGFIILVLEIVGARYLARDFGSAFYVWVSQIGVVMIALALGYYVGGALADRWRRPGPLAWLLGPTGLLVYAIPGFAPPVLAALVNRHPPDEPIAPLWQKLDPALGSAVVFLLPCFVLAMLSPYFIRLTSRQIAHVGRISGLIIAASTVGSIAGVFVAGYLLVDLMALSTIFRGCGLAMLGLAVICWLVDRRFRPGERSPQ</sequence>
<name>A0A6M1RFH1_9BACT</name>
<dbReference type="AlphaFoldDB" id="A0A6M1RFH1"/>
<proteinExistence type="predicted"/>
<comment type="caution">
    <text evidence="2">The sequence shown here is derived from an EMBL/GenBank/DDBJ whole genome shotgun (WGS) entry which is preliminary data.</text>
</comment>
<dbReference type="EMBL" id="JAAKYA010000014">
    <property type="protein sequence ID" value="NGO38356.1"/>
    <property type="molecule type" value="Genomic_DNA"/>
</dbReference>
<dbReference type="NCBIfam" id="NF037959">
    <property type="entry name" value="MFS_SpdSyn"/>
    <property type="match status" value="1"/>
</dbReference>
<evidence type="ECO:0000313" key="2">
    <source>
        <dbReference type="EMBL" id="NGO38356.1"/>
    </source>
</evidence>
<keyword evidence="1" id="KW-0812">Transmembrane</keyword>
<feature type="transmembrane region" description="Helical" evidence="1">
    <location>
        <begin position="196"/>
        <end position="218"/>
    </location>
</feature>
<feature type="transmembrane region" description="Helical" evidence="1">
    <location>
        <begin position="167"/>
        <end position="190"/>
    </location>
</feature>
<dbReference type="InterPro" id="IPR036259">
    <property type="entry name" value="MFS_trans_sf"/>
</dbReference>
<accession>A0A6M1RFH1</accession>
<evidence type="ECO:0000256" key="1">
    <source>
        <dbReference type="SAM" id="Phobius"/>
    </source>
</evidence>
<reference evidence="2 3" key="1">
    <citation type="submission" date="2020-02" db="EMBL/GenBank/DDBJ databases">
        <title>Draft genome sequence of Limisphaera ngatamarikiensis NGM72.4T, a thermophilic Verrucomicrobia grouped in subdivision 3.</title>
        <authorList>
            <person name="Carere C.R."/>
            <person name="Steen J."/>
            <person name="Hugenholtz P."/>
            <person name="Stott M.B."/>
        </authorList>
    </citation>
    <scope>NUCLEOTIDE SEQUENCE [LARGE SCALE GENOMIC DNA]</scope>
    <source>
        <strain evidence="2 3">NGM72.4</strain>
    </source>
</reference>
<evidence type="ECO:0008006" key="4">
    <source>
        <dbReference type="Google" id="ProtNLM"/>
    </source>
</evidence>
<keyword evidence="1" id="KW-0472">Membrane</keyword>
<feature type="transmembrane region" description="Helical" evidence="1">
    <location>
        <begin position="21"/>
        <end position="42"/>
    </location>
</feature>
<keyword evidence="3" id="KW-1185">Reference proteome</keyword>